<dbReference type="HAMAP" id="MF_02066">
    <property type="entry name" value="CpoB"/>
    <property type="match status" value="1"/>
</dbReference>
<keyword evidence="1" id="KW-0574">Periplasm</keyword>
<dbReference type="EMBL" id="FNOB01000017">
    <property type="protein sequence ID" value="SDX47468.1"/>
    <property type="molecule type" value="Genomic_DNA"/>
</dbReference>
<gene>
    <name evidence="1" type="primary">cpoB</name>
    <name evidence="3" type="ORF">GCM10008024_32650</name>
    <name evidence="4" type="ORF">SAMN05444006_11735</name>
</gene>
<keyword evidence="1" id="KW-0732">Signal</keyword>
<proteinExistence type="inferred from homology"/>
<comment type="caution">
    <text evidence="3">The sequence shown here is derived from an EMBL/GenBank/DDBJ whole genome shotgun (WGS) entry which is preliminary data.</text>
</comment>
<keyword evidence="1" id="KW-0131">Cell cycle</keyword>
<comment type="subcellular location">
    <subcellularLocation>
        <location evidence="1">Periplasm</location>
    </subcellularLocation>
</comment>
<comment type="function">
    <text evidence="1">Mediates coordination of peptidoglycan synthesis and outer membrane constriction during cell division.</text>
</comment>
<dbReference type="NCBIfam" id="TIGR02795">
    <property type="entry name" value="tol_pal_ybgF"/>
    <property type="match status" value="1"/>
</dbReference>
<reference evidence="4 5" key="2">
    <citation type="submission" date="2016-10" db="EMBL/GenBank/DDBJ databases">
        <authorList>
            <person name="Varghese N."/>
            <person name="Submissions S."/>
        </authorList>
    </citation>
    <scope>NUCLEOTIDE SEQUENCE [LARGE SCALE GENOMIC DNA]</scope>
    <source>
        <strain evidence="4 5">DSM 24802</strain>
    </source>
</reference>
<feature type="region of interest" description="Disordered" evidence="2">
    <location>
        <begin position="155"/>
        <end position="183"/>
    </location>
</feature>
<keyword evidence="1" id="KW-0132">Cell division</keyword>
<accession>A0AAN4UTV3</accession>
<dbReference type="InterPro" id="IPR011990">
    <property type="entry name" value="TPR-like_helical_dom_sf"/>
</dbReference>
<evidence type="ECO:0000313" key="6">
    <source>
        <dbReference type="Proteomes" id="UP000634647"/>
    </source>
</evidence>
<dbReference type="EMBL" id="BNAB01000018">
    <property type="protein sequence ID" value="GHE04672.1"/>
    <property type="molecule type" value="Genomic_DNA"/>
</dbReference>
<feature type="chain" id="PRO_5042650163" description="Cell division coordinator CpoB" evidence="1">
    <location>
        <begin position="30"/>
        <end position="317"/>
    </location>
</feature>
<dbReference type="SUPFAM" id="SSF48452">
    <property type="entry name" value="TPR-like"/>
    <property type="match status" value="1"/>
</dbReference>
<feature type="signal peptide" evidence="1">
    <location>
        <begin position="1"/>
        <end position="29"/>
    </location>
</feature>
<dbReference type="Proteomes" id="UP000634647">
    <property type="component" value="Unassembled WGS sequence"/>
</dbReference>
<organism evidence="3 6">
    <name type="scientific">Allgaiera indica</name>
    <dbReference type="NCBI Taxonomy" id="765699"/>
    <lineage>
        <taxon>Bacteria</taxon>
        <taxon>Pseudomonadati</taxon>
        <taxon>Pseudomonadota</taxon>
        <taxon>Alphaproteobacteria</taxon>
        <taxon>Rhodobacterales</taxon>
        <taxon>Paracoccaceae</taxon>
        <taxon>Allgaiera</taxon>
    </lineage>
</organism>
<dbReference type="InterPro" id="IPR034706">
    <property type="entry name" value="CpoB"/>
</dbReference>
<keyword evidence="1" id="KW-0175">Coiled coil</keyword>
<protein>
    <recommendedName>
        <fullName evidence="1">Cell division coordinator CpoB</fullName>
    </recommendedName>
</protein>
<evidence type="ECO:0000313" key="5">
    <source>
        <dbReference type="Proteomes" id="UP000199541"/>
    </source>
</evidence>
<evidence type="ECO:0000256" key="1">
    <source>
        <dbReference type="HAMAP-Rule" id="MF_02066"/>
    </source>
</evidence>
<evidence type="ECO:0000313" key="3">
    <source>
        <dbReference type="EMBL" id="GHE04672.1"/>
    </source>
</evidence>
<reference evidence="3" key="1">
    <citation type="journal article" date="2014" name="Int. J. Syst. Evol. Microbiol.">
        <title>Complete genome sequence of Corynebacterium casei LMG S-19264T (=DSM 44701T), isolated from a smear-ripened cheese.</title>
        <authorList>
            <consortium name="US DOE Joint Genome Institute (JGI-PGF)"/>
            <person name="Walter F."/>
            <person name="Albersmeier A."/>
            <person name="Kalinowski J."/>
            <person name="Ruckert C."/>
        </authorList>
    </citation>
    <scope>NUCLEOTIDE SEQUENCE</scope>
    <source>
        <strain evidence="3">CGMCC 1.10859</strain>
    </source>
</reference>
<dbReference type="GO" id="GO:0043093">
    <property type="term" value="P:FtsZ-dependent cytokinesis"/>
    <property type="evidence" value="ECO:0007669"/>
    <property type="project" value="UniProtKB-UniRule"/>
</dbReference>
<feature type="coiled-coil region" evidence="1">
    <location>
        <begin position="47"/>
        <end position="116"/>
    </location>
</feature>
<dbReference type="Gene3D" id="1.25.40.10">
    <property type="entry name" value="Tetratricopeptide repeat domain"/>
    <property type="match status" value="1"/>
</dbReference>
<keyword evidence="5" id="KW-1185">Reference proteome</keyword>
<dbReference type="GO" id="GO:0030288">
    <property type="term" value="C:outer membrane-bounded periplasmic space"/>
    <property type="evidence" value="ECO:0007669"/>
    <property type="project" value="UniProtKB-UniRule"/>
</dbReference>
<name>A0AAN4UTV3_9RHOB</name>
<dbReference type="InterPro" id="IPR019734">
    <property type="entry name" value="TPR_rpt"/>
</dbReference>
<evidence type="ECO:0000313" key="4">
    <source>
        <dbReference type="EMBL" id="SDX47468.1"/>
    </source>
</evidence>
<dbReference type="RefSeq" id="WP_051645808.1">
    <property type="nucleotide sequence ID" value="NZ_BNAB01000018.1"/>
</dbReference>
<evidence type="ECO:0000256" key="2">
    <source>
        <dbReference type="SAM" id="MobiDB-lite"/>
    </source>
</evidence>
<dbReference type="InterPro" id="IPR014162">
    <property type="entry name" value="CpoB_C"/>
</dbReference>
<sequence length="317" mass="32662" precursor="true">MTGIRLMPPQVLLAAALTFGLGAAAPVFAQNVGASATMSGPERTQTLADIRKELDGLYAQVHGLKQELAPGAGGGSTAPQLSGSVQERLDAITAQLQQLTNQTEELQHRVSSVVQDGTRRIGDLNFRLCELEKGCDIGKLKKTPLLGVAIPTQAGSGGGDQGQDQGLAAAGAANGTAPNEMGTVSAAPDLAVGEQSDFDRAEAALQAKKYQDAANLFRKFAQTYTAGPLTGQAHFYRGQALAAMGQTANAARAYLNSFSGSPDGPRAPDALTQLGISLGKLGQTQDACVTLGQVKVRYPASSAVQDAKAARQSLGCK</sequence>
<reference evidence="3" key="3">
    <citation type="submission" date="2023-06" db="EMBL/GenBank/DDBJ databases">
        <authorList>
            <person name="Sun Q."/>
            <person name="Zhou Y."/>
        </authorList>
    </citation>
    <scope>NUCLEOTIDE SEQUENCE</scope>
    <source>
        <strain evidence="3">CGMCC 1.10859</strain>
    </source>
</reference>
<dbReference type="Proteomes" id="UP000199541">
    <property type="component" value="Unassembled WGS sequence"/>
</dbReference>
<comment type="similarity">
    <text evidence="1">Belongs to the CpoB family.</text>
</comment>
<feature type="compositionally biased region" description="Low complexity" evidence="2">
    <location>
        <begin position="162"/>
        <end position="177"/>
    </location>
</feature>
<dbReference type="Pfam" id="PF13174">
    <property type="entry name" value="TPR_6"/>
    <property type="match status" value="1"/>
</dbReference>
<dbReference type="AlphaFoldDB" id="A0AAN4UTV3"/>